<accession>A0A8S9SU89</accession>
<reference evidence="1" key="1">
    <citation type="submission" date="2019-12" db="EMBL/GenBank/DDBJ databases">
        <title>Genome sequencing and annotation of Brassica cretica.</title>
        <authorList>
            <person name="Studholme D.J."/>
            <person name="Sarris P."/>
        </authorList>
    </citation>
    <scope>NUCLEOTIDE SEQUENCE</scope>
    <source>
        <strain evidence="1">PFS-109/04</strain>
        <tissue evidence="1">Leaf</tissue>
    </source>
</reference>
<evidence type="ECO:0000313" key="1">
    <source>
        <dbReference type="EMBL" id="KAF3603733.1"/>
    </source>
</evidence>
<name>A0A8S9SU89_BRACR</name>
<protein>
    <submittedName>
        <fullName evidence="1">Uncharacterized protein</fullName>
    </submittedName>
</protein>
<dbReference type="EMBL" id="QGKX02000004">
    <property type="protein sequence ID" value="KAF3603733.1"/>
    <property type="molecule type" value="Genomic_DNA"/>
</dbReference>
<sequence>MEIAGHMDVYASGALYGDCGSETYVVVVLCTESVVCGLASHTSRSNSPVTHPSFFPPFRSSFCFFPLFSSRVLLSFVFIEVFSGSVLDFGTKSDQLTSVDRIFRCLFQPVAKVRATPLNPELV</sequence>
<dbReference type="AlphaFoldDB" id="A0A8S9SU89"/>
<evidence type="ECO:0000313" key="2">
    <source>
        <dbReference type="Proteomes" id="UP000712600"/>
    </source>
</evidence>
<comment type="caution">
    <text evidence="1">The sequence shown here is derived from an EMBL/GenBank/DDBJ whole genome shotgun (WGS) entry which is preliminary data.</text>
</comment>
<organism evidence="1 2">
    <name type="scientific">Brassica cretica</name>
    <name type="common">Mustard</name>
    <dbReference type="NCBI Taxonomy" id="69181"/>
    <lineage>
        <taxon>Eukaryota</taxon>
        <taxon>Viridiplantae</taxon>
        <taxon>Streptophyta</taxon>
        <taxon>Embryophyta</taxon>
        <taxon>Tracheophyta</taxon>
        <taxon>Spermatophyta</taxon>
        <taxon>Magnoliopsida</taxon>
        <taxon>eudicotyledons</taxon>
        <taxon>Gunneridae</taxon>
        <taxon>Pentapetalae</taxon>
        <taxon>rosids</taxon>
        <taxon>malvids</taxon>
        <taxon>Brassicales</taxon>
        <taxon>Brassicaceae</taxon>
        <taxon>Brassiceae</taxon>
        <taxon>Brassica</taxon>
    </lineage>
</organism>
<gene>
    <name evidence="1" type="ORF">F2Q69_00036305</name>
</gene>
<proteinExistence type="predicted"/>
<dbReference type="Proteomes" id="UP000712600">
    <property type="component" value="Unassembled WGS sequence"/>
</dbReference>